<reference evidence="2 3" key="1">
    <citation type="journal article" date="2023" name="Plants (Basel)">
        <title>Bridging the Gap: Combining Genomics and Transcriptomics Approaches to Understand Stylosanthes scabra, an Orphan Legume from the Brazilian Caatinga.</title>
        <authorList>
            <person name="Ferreira-Neto J.R.C."/>
            <person name="da Silva M.D."/>
            <person name="Binneck E."/>
            <person name="de Melo N.F."/>
            <person name="da Silva R.H."/>
            <person name="de Melo A.L.T.M."/>
            <person name="Pandolfi V."/>
            <person name="Bustamante F.O."/>
            <person name="Brasileiro-Vidal A.C."/>
            <person name="Benko-Iseppon A.M."/>
        </authorList>
    </citation>
    <scope>NUCLEOTIDE SEQUENCE [LARGE SCALE GENOMIC DNA]</scope>
    <source>
        <tissue evidence="2">Leaves</tissue>
    </source>
</reference>
<evidence type="ECO:0000256" key="1">
    <source>
        <dbReference type="SAM" id="MobiDB-lite"/>
    </source>
</evidence>
<name>A0ABU6TFP8_9FABA</name>
<evidence type="ECO:0000313" key="2">
    <source>
        <dbReference type="EMBL" id="MED6147552.1"/>
    </source>
</evidence>
<accession>A0ABU6TFP8</accession>
<gene>
    <name evidence="2" type="ORF">PIB30_044959</name>
</gene>
<keyword evidence="3" id="KW-1185">Reference proteome</keyword>
<dbReference type="Proteomes" id="UP001341840">
    <property type="component" value="Unassembled WGS sequence"/>
</dbReference>
<proteinExistence type="predicted"/>
<dbReference type="EMBL" id="JASCZI010090892">
    <property type="protein sequence ID" value="MED6147552.1"/>
    <property type="molecule type" value="Genomic_DNA"/>
</dbReference>
<protein>
    <submittedName>
        <fullName evidence="2">Uncharacterized protein</fullName>
    </submittedName>
</protein>
<organism evidence="2 3">
    <name type="scientific">Stylosanthes scabra</name>
    <dbReference type="NCBI Taxonomy" id="79078"/>
    <lineage>
        <taxon>Eukaryota</taxon>
        <taxon>Viridiplantae</taxon>
        <taxon>Streptophyta</taxon>
        <taxon>Embryophyta</taxon>
        <taxon>Tracheophyta</taxon>
        <taxon>Spermatophyta</taxon>
        <taxon>Magnoliopsida</taxon>
        <taxon>eudicotyledons</taxon>
        <taxon>Gunneridae</taxon>
        <taxon>Pentapetalae</taxon>
        <taxon>rosids</taxon>
        <taxon>fabids</taxon>
        <taxon>Fabales</taxon>
        <taxon>Fabaceae</taxon>
        <taxon>Papilionoideae</taxon>
        <taxon>50 kb inversion clade</taxon>
        <taxon>dalbergioids sensu lato</taxon>
        <taxon>Dalbergieae</taxon>
        <taxon>Pterocarpus clade</taxon>
        <taxon>Stylosanthes</taxon>
    </lineage>
</organism>
<comment type="caution">
    <text evidence="2">The sequence shown here is derived from an EMBL/GenBank/DDBJ whole genome shotgun (WGS) entry which is preliminary data.</text>
</comment>
<sequence>MTPVALRVRKRENAIIADVLVTEGRVAQTMGKKGRLREAAVDQRKGERRLVKANGMENNKKRAADAPEESLSLKGGNFAGQKHGYATAPGTFADDGKERVNKMVLRKKKHAAEPLQKARPNQFGAKMEPL</sequence>
<evidence type="ECO:0000313" key="3">
    <source>
        <dbReference type="Proteomes" id="UP001341840"/>
    </source>
</evidence>
<feature type="region of interest" description="Disordered" evidence="1">
    <location>
        <begin position="107"/>
        <end position="130"/>
    </location>
</feature>
<feature type="region of interest" description="Disordered" evidence="1">
    <location>
        <begin position="53"/>
        <end position="94"/>
    </location>
</feature>